<gene>
    <name evidence="2" type="ORF">HPB48_022412</name>
</gene>
<dbReference type="Proteomes" id="UP000821853">
    <property type="component" value="Chromosome 4"/>
</dbReference>
<evidence type="ECO:0000256" key="1">
    <source>
        <dbReference type="SAM" id="MobiDB-lite"/>
    </source>
</evidence>
<comment type="caution">
    <text evidence="2">The sequence shown here is derived from an EMBL/GenBank/DDBJ whole genome shotgun (WGS) entry which is preliminary data.</text>
</comment>
<feature type="compositionally biased region" description="Basic and acidic residues" evidence="1">
    <location>
        <begin position="1"/>
        <end position="14"/>
    </location>
</feature>
<feature type="compositionally biased region" description="Basic and acidic residues" evidence="1">
    <location>
        <begin position="60"/>
        <end position="75"/>
    </location>
</feature>
<feature type="compositionally biased region" description="Basic and acidic residues" evidence="1">
    <location>
        <begin position="29"/>
        <end position="41"/>
    </location>
</feature>
<dbReference type="EMBL" id="JABSTR010000006">
    <property type="protein sequence ID" value="KAH9372482.1"/>
    <property type="molecule type" value="Genomic_DNA"/>
</dbReference>
<sequence length="278" mass="30256">MAGKKRGEVGRLKPVEQAGGVSGTPKQGGTREGKQSHKSEEFVATSESEQGWLGPLRQQEQGRGEQQERDGHGEDFPSLPEAAEEEELSSAEGHFLRQLMRAQATGLEEQIAAELLSASQTIKEIAQRRATKVAGVEGEVRGLSHQLDRRPAGKPSFSQTAQDAAEQISVENSKDAKQKPERKETKAIKIESTDHQAIAPTKVMRMVQRTFNPQKLSFKEVLLRPTSKGVAVVCHTREQHVTGPEGEGRGGEPSHLQDGNNRPRHWAGDTGLTAAPAE</sequence>
<feature type="region of interest" description="Disordered" evidence="1">
    <location>
        <begin position="237"/>
        <end position="278"/>
    </location>
</feature>
<feature type="region of interest" description="Disordered" evidence="1">
    <location>
        <begin position="142"/>
        <end position="194"/>
    </location>
</feature>
<proteinExistence type="predicted"/>
<name>A0A9J6GAG2_HAELO</name>
<accession>A0A9J6GAG2</accession>
<dbReference type="AlphaFoldDB" id="A0A9J6GAG2"/>
<feature type="compositionally biased region" description="Basic and acidic residues" evidence="1">
    <location>
        <begin position="237"/>
        <end position="252"/>
    </location>
</feature>
<evidence type="ECO:0000313" key="3">
    <source>
        <dbReference type="Proteomes" id="UP000821853"/>
    </source>
</evidence>
<dbReference type="VEuPathDB" id="VectorBase:HLOH_052560"/>
<feature type="compositionally biased region" description="Basic and acidic residues" evidence="1">
    <location>
        <begin position="172"/>
        <end position="194"/>
    </location>
</feature>
<feature type="compositionally biased region" description="Basic and acidic residues" evidence="1">
    <location>
        <begin position="142"/>
        <end position="151"/>
    </location>
</feature>
<reference evidence="2 3" key="1">
    <citation type="journal article" date="2020" name="Cell">
        <title>Large-Scale Comparative Analyses of Tick Genomes Elucidate Their Genetic Diversity and Vector Capacities.</title>
        <authorList>
            <consortium name="Tick Genome and Microbiome Consortium (TIGMIC)"/>
            <person name="Jia N."/>
            <person name="Wang J."/>
            <person name="Shi W."/>
            <person name="Du L."/>
            <person name="Sun Y."/>
            <person name="Zhan W."/>
            <person name="Jiang J.F."/>
            <person name="Wang Q."/>
            <person name="Zhang B."/>
            <person name="Ji P."/>
            <person name="Bell-Sakyi L."/>
            <person name="Cui X.M."/>
            <person name="Yuan T.T."/>
            <person name="Jiang B.G."/>
            <person name="Yang W.F."/>
            <person name="Lam T.T."/>
            <person name="Chang Q.C."/>
            <person name="Ding S.J."/>
            <person name="Wang X.J."/>
            <person name="Zhu J.G."/>
            <person name="Ruan X.D."/>
            <person name="Zhao L."/>
            <person name="Wei J.T."/>
            <person name="Ye R.Z."/>
            <person name="Que T.C."/>
            <person name="Du C.H."/>
            <person name="Zhou Y.H."/>
            <person name="Cheng J.X."/>
            <person name="Dai P.F."/>
            <person name="Guo W.B."/>
            <person name="Han X.H."/>
            <person name="Huang E.J."/>
            <person name="Li L.F."/>
            <person name="Wei W."/>
            <person name="Gao Y.C."/>
            <person name="Liu J.Z."/>
            <person name="Shao H.Z."/>
            <person name="Wang X."/>
            <person name="Wang C.C."/>
            <person name="Yang T.C."/>
            <person name="Huo Q.B."/>
            <person name="Li W."/>
            <person name="Chen H.Y."/>
            <person name="Chen S.E."/>
            <person name="Zhou L.G."/>
            <person name="Ni X.B."/>
            <person name="Tian J.H."/>
            <person name="Sheng Y."/>
            <person name="Liu T."/>
            <person name="Pan Y.S."/>
            <person name="Xia L.Y."/>
            <person name="Li J."/>
            <person name="Zhao F."/>
            <person name="Cao W.C."/>
        </authorList>
    </citation>
    <scope>NUCLEOTIDE SEQUENCE [LARGE SCALE GENOMIC DNA]</scope>
    <source>
        <strain evidence="2">HaeL-2018</strain>
    </source>
</reference>
<protein>
    <submittedName>
        <fullName evidence="2">Uncharacterized protein</fullName>
    </submittedName>
</protein>
<keyword evidence="3" id="KW-1185">Reference proteome</keyword>
<organism evidence="2 3">
    <name type="scientific">Haemaphysalis longicornis</name>
    <name type="common">Bush tick</name>
    <dbReference type="NCBI Taxonomy" id="44386"/>
    <lineage>
        <taxon>Eukaryota</taxon>
        <taxon>Metazoa</taxon>
        <taxon>Ecdysozoa</taxon>
        <taxon>Arthropoda</taxon>
        <taxon>Chelicerata</taxon>
        <taxon>Arachnida</taxon>
        <taxon>Acari</taxon>
        <taxon>Parasitiformes</taxon>
        <taxon>Ixodida</taxon>
        <taxon>Ixodoidea</taxon>
        <taxon>Ixodidae</taxon>
        <taxon>Haemaphysalinae</taxon>
        <taxon>Haemaphysalis</taxon>
    </lineage>
</organism>
<feature type="region of interest" description="Disordered" evidence="1">
    <location>
        <begin position="1"/>
        <end position="93"/>
    </location>
</feature>
<evidence type="ECO:0000313" key="2">
    <source>
        <dbReference type="EMBL" id="KAH9372482.1"/>
    </source>
</evidence>